<dbReference type="EMBL" id="AP021861">
    <property type="protein sequence ID" value="BBO33629.1"/>
    <property type="molecule type" value="Genomic_DNA"/>
</dbReference>
<evidence type="ECO:0000313" key="2">
    <source>
        <dbReference type="Proteomes" id="UP000326837"/>
    </source>
</evidence>
<keyword evidence="2" id="KW-1185">Reference proteome</keyword>
<dbReference type="AlphaFoldDB" id="A0A5K7XL10"/>
<reference evidence="2" key="1">
    <citation type="submission" date="2019-10" db="EMBL/GenBank/DDBJ databases">
        <title>Lacipirellula parvula gen. nov., sp. nov., representing a lineage of planctomycetes widespread in freshwater anoxic habitats, and description of the family Lacipirellulaceae.</title>
        <authorList>
            <person name="Dedysh S.N."/>
            <person name="Kulichevskaya I.S."/>
            <person name="Beletsky A.V."/>
            <person name="Rakitin A.L."/>
            <person name="Mardanov A.V."/>
            <person name="Ivanova A.A."/>
            <person name="Saltykova V.X."/>
            <person name="Rijpstra W.I.C."/>
            <person name="Sinninghe Damste J.S."/>
            <person name="Ravin N.V."/>
        </authorList>
    </citation>
    <scope>NUCLEOTIDE SEQUENCE [LARGE SCALE GENOMIC DNA]</scope>
    <source>
        <strain evidence="2">PX69</strain>
    </source>
</reference>
<dbReference type="RefSeq" id="WP_152099366.1">
    <property type="nucleotide sequence ID" value="NZ_AP021861.1"/>
</dbReference>
<dbReference type="Proteomes" id="UP000326837">
    <property type="component" value="Chromosome"/>
</dbReference>
<sequence length="159" mass="18829">MCSGVAILRDKLTDPLILRHELGWRLHDRSLDHSGRFEARFMFAERRPQLPVVHDGQLVIYEWGMAFEKNRKCFRVGYCKEEGLRADNWRYLKPEPVVIPADYGFERGVWFAIVEGVRGIVVRDEQERPHVFVLTQPSTHYYQMMTKRDREPVLVEQVI</sequence>
<evidence type="ECO:0000313" key="1">
    <source>
        <dbReference type="EMBL" id="BBO33629.1"/>
    </source>
</evidence>
<protein>
    <submittedName>
        <fullName evidence="1">Uncharacterized protein</fullName>
    </submittedName>
</protein>
<gene>
    <name evidence="1" type="ORF">PLANPX_3241</name>
</gene>
<accession>A0A5K7XL10</accession>
<proteinExistence type="predicted"/>
<organism evidence="1 2">
    <name type="scientific">Lacipirellula parvula</name>
    <dbReference type="NCBI Taxonomy" id="2650471"/>
    <lineage>
        <taxon>Bacteria</taxon>
        <taxon>Pseudomonadati</taxon>
        <taxon>Planctomycetota</taxon>
        <taxon>Planctomycetia</taxon>
        <taxon>Pirellulales</taxon>
        <taxon>Lacipirellulaceae</taxon>
        <taxon>Lacipirellula</taxon>
    </lineage>
</organism>
<dbReference type="KEGG" id="lpav:PLANPX_3241"/>
<name>A0A5K7XL10_9BACT</name>